<dbReference type="Proteomes" id="UP000824782">
    <property type="component" value="Unassembled WGS sequence"/>
</dbReference>
<dbReference type="AlphaFoldDB" id="A0AAV6Z474"/>
<accession>A0AAV6Z474</accession>
<protein>
    <submittedName>
        <fullName evidence="1">Uncharacterized protein</fullName>
    </submittedName>
</protein>
<gene>
    <name evidence="1" type="ORF">GDO81_022578</name>
</gene>
<sequence length="89" mass="10180">MFLIGSENRKVYIYIYGRVVVVEVECVTQKLNKHLEKDAIVLRKHFSKGFLPVKEGLLSNFGATTQHKPEAAFTCNPKAPTVITCWRRD</sequence>
<name>A0AAV6Z474_ENGPU</name>
<reference evidence="1" key="1">
    <citation type="thesis" date="2020" institute="ProQuest LLC" country="789 East Eisenhower Parkway, Ann Arbor, MI, USA">
        <title>Comparative Genomics and Chromosome Evolution.</title>
        <authorList>
            <person name="Mudd A.B."/>
        </authorList>
    </citation>
    <scope>NUCLEOTIDE SEQUENCE</scope>
    <source>
        <strain evidence="1">237g6f4</strain>
        <tissue evidence="1">Blood</tissue>
    </source>
</reference>
<dbReference type="EMBL" id="WNYA01002326">
    <property type="protein sequence ID" value="KAG8544392.1"/>
    <property type="molecule type" value="Genomic_DNA"/>
</dbReference>
<comment type="caution">
    <text evidence="1">The sequence shown here is derived from an EMBL/GenBank/DDBJ whole genome shotgun (WGS) entry which is preliminary data.</text>
</comment>
<organism evidence="1 2">
    <name type="scientific">Engystomops pustulosus</name>
    <name type="common">Tungara frog</name>
    <name type="synonym">Physalaemus pustulosus</name>
    <dbReference type="NCBI Taxonomy" id="76066"/>
    <lineage>
        <taxon>Eukaryota</taxon>
        <taxon>Metazoa</taxon>
        <taxon>Chordata</taxon>
        <taxon>Craniata</taxon>
        <taxon>Vertebrata</taxon>
        <taxon>Euteleostomi</taxon>
        <taxon>Amphibia</taxon>
        <taxon>Batrachia</taxon>
        <taxon>Anura</taxon>
        <taxon>Neobatrachia</taxon>
        <taxon>Hyloidea</taxon>
        <taxon>Leptodactylidae</taxon>
        <taxon>Leiuperinae</taxon>
        <taxon>Engystomops</taxon>
    </lineage>
</organism>
<evidence type="ECO:0000313" key="2">
    <source>
        <dbReference type="Proteomes" id="UP000824782"/>
    </source>
</evidence>
<evidence type="ECO:0000313" key="1">
    <source>
        <dbReference type="EMBL" id="KAG8544392.1"/>
    </source>
</evidence>
<keyword evidence="2" id="KW-1185">Reference proteome</keyword>
<proteinExistence type="predicted"/>